<protein>
    <submittedName>
        <fullName evidence="2">Uncharacterized protein</fullName>
    </submittedName>
</protein>
<proteinExistence type="predicted"/>
<organism evidence="1 2">
    <name type="scientific">Panagrolaimus sp. JU765</name>
    <dbReference type="NCBI Taxonomy" id="591449"/>
    <lineage>
        <taxon>Eukaryota</taxon>
        <taxon>Metazoa</taxon>
        <taxon>Ecdysozoa</taxon>
        <taxon>Nematoda</taxon>
        <taxon>Chromadorea</taxon>
        <taxon>Rhabditida</taxon>
        <taxon>Tylenchina</taxon>
        <taxon>Panagrolaimomorpha</taxon>
        <taxon>Panagrolaimoidea</taxon>
        <taxon>Panagrolaimidae</taxon>
        <taxon>Panagrolaimus</taxon>
    </lineage>
</organism>
<name>A0AC34QMF8_9BILA</name>
<evidence type="ECO:0000313" key="2">
    <source>
        <dbReference type="WBParaSite" id="JU765_v2.g17683.t1"/>
    </source>
</evidence>
<dbReference type="Proteomes" id="UP000887576">
    <property type="component" value="Unplaced"/>
</dbReference>
<dbReference type="WBParaSite" id="JU765_v2.g17683.t1">
    <property type="protein sequence ID" value="JU765_v2.g17683.t1"/>
    <property type="gene ID" value="JU765_v2.g17683"/>
</dbReference>
<evidence type="ECO:0000313" key="1">
    <source>
        <dbReference type="Proteomes" id="UP000887576"/>
    </source>
</evidence>
<sequence>MKRTVEQEETNTKKTKGQKYKVIAIKDEYLAPGDNFLFGKLKHFNTKTEFKNWMVDNSKSEHPVGITMATKEQWNNFPLRIFNAGKNFIKIHKNQHLADAVAVPDQEFPTVMEFSKDFDKMDIIKTIIYLNNQPEVQENETTVEK</sequence>
<reference evidence="2" key="1">
    <citation type="submission" date="2022-11" db="UniProtKB">
        <authorList>
            <consortium name="WormBaseParasite"/>
        </authorList>
    </citation>
    <scope>IDENTIFICATION</scope>
</reference>
<accession>A0AC34QMF8</accession>